<sequence>MSQEASTESEYALQARIEAKPDKVPELREFLEAALSMAEEEEGTTTWFSYQIDETTFGIFDTFPDEDSRQAHLEGEIAAELMTNADELLAAEPEIEEIDVIAAKH</sequence>
<dbReference type="EMBL" id="FOCX01000012">
    <property type="protein sequence ID" value="SEO42763.1"/>
    <property type="molecule type" value="Genomic_DNA"/>
</dbReference>
<organism evidence="1 2">
    <name type="scientific">Halorientalis persicus</name>
    <dbReference type="NCBI Taxonomy" id="1367881"/>
    <lineage>
        <taxon>Archaea</taxon>
        <taxon>Methanobacteriati</taxon>
        <taxon>Methanobacteriota</taxon>
        <taxon>Stenosarchaea group</taxon>
        <taxon>Halobacteria</taxon>
        <taxon>Halobacteriales</taxon>
        <taxon>Haloarculaceae</taxon>
        <taxon>Halorientalis</taxon>
    </lineage>
</organism>
<evidence type="ECO:0000313" key="1">
    <source>
        <dbReference type="EMBL" id="SEO42763.1"/>
    </source>
</evidence>
<dbReference type="RefSeq" id="WP_092661041.1">
    <property type="nucleotide sequence ID" value="NZ_FOCX01000012.1"/>
</dbReference>
<dbReference type="Gene3D" id="3.30.70.100">
    <property type="match status" value="1"/>
</dbReference>
<keyword evidence="1" id="KW-0560">Oxidoreductase</keyword>
<gene>
    <name evidence="1" type="ORF">SAMN05216388_101289</name>
</gene>
<reference evidence="2" key="1">
    <citation type="submission" date="2016-10" db="EMBL/GenBank/DDBJ databases">
        <authorList>
            <person name="Varghese N."/>
            <person name="Submissions S."/>
        </authorList>
    </citation>
    <scope>NUCLEOTIDE SEQUENCE [LARGE SCALE GENOMIC DNA]</scope>
    <source>
        <strain evidence="2">IBRC-M 10043</strain>
    </source>
</reference>
<dbReference type="Proteomes" id="UP000198775">
    <property type="component" value="Unassembled WGS sequence"/>
</dbReference>
<evidence type="ECO:0000313" key="2">
    <source>
        <dbReference type="Proteomes" id="UP000198775"/>
    </source>
</evidence>
<accession>A0A1H8PMK5</accession>
<proteinExistence type="predicted"/>
<name>A0A1H8PMK5_9EURY</name>
<keyword evidence="2" id="KW-1185">Reference proteome</keyword>
<dbReference type="InterPro" id="IPR011008">
    <property type="entry name" value="Dimeric_a/b-barrel"/>
</dbReference>
<protein>
    <submittedName>
        <fullName evidence="1">Quinol monooxygenase YgiN</fullName>
    </submittedName>
</protein>
<keyword evidence="1" id="KW-0503">Monooxygenase</keyword>
<dbReference type="AlphaFoldDB" id="A0A1H8PMK5"/>
<dbReference type="SUPFAM" id="SSF54909">
    <property type="entry name" value="Dimeric alpha+beta barrel"/>
    <property type="match status" value="1"/>
</dbReference>
<dbReference type="GO" id="GO:0004497">
    <property type="term" value="F:monooxygenase activity"/>
    <property type="evidence" value="ECO:0007669"/>
    <property type="project" value="UniProtKB-KW"/>
</dbReference>